<reference evidence="1" key="1">
    <citation type="journal article" date="2020" name="Nature">
        <title>Giant virus diversity and host interactions through global metagenomics.</title>
        <authorList>
            <person name="Schulz F."/>
            <person name="Roux S."/>
            <person name="Paez-Espino D."/>
            <person name="Jungbluth S."/>
            <person name="Walsh D.A."/>
            <person name="Denef V.J."/>
            <person name="McMahon K.D."/>
            <person name="Konstantinidis K.T."/>
            <person name="Eloe-Fadrosh E.A."/>
            <person name="Kyrpides N.C."/>
            <person name="Woyke T."/>
        </authorList>
    </citation>
    <scope>NUCLEOTIDE SEQUENCE</scope>
    <source>
        <strain evidence="1">GVMAG-M-3300023174-107</strain>
    </source>
</reference>
<protein>
    <recommendedName>
        <fullName evidence="2">HNH nuclease domain-containing protein</fullName>
    </recommendedName>
</protein>
<evidence type="ECO:0008006" key="2">
    <source>
        <dbReference type="Google" id="ProtNLM"/>
    </source>
</evidence>
<proteinExistence type="predicted"/>
<sequence length="96" mass="11261">MIGISKNIDGTELKVFNNGTIKRKMTYDWKEIKNSANQSKGYNVILINKKQYMRSKIIINAFLKIPLDDKSIYICHKDNDKLNCSFKNLEIKKKMM</sequence>
<accession>A0A6C0D4E4</accession>
<dbReference type="AlphaFoldDB" id="A0A6C0D4E4"/>
<evidence type="ECO:0000313" key="1">
    <source>
        <dbReference type="EMBL" id="QHT10779.1"/>
    </source>
</evidence>
<name>A0A6C0D4E4_9ZZZZ</name>
<dbReference type="Gene3D" id="3.90.75.20">
    <property type="match status" value="1"/>
</dbReference>
<dbReference type="EMBL" id="MN739528">
    <property type="protein sequence ID" value="QHT10779.1"/>
    <property type="molecule type" value="Genomic_DNA"/>
</dbReference>
<dbReference type="InterPro" id="IPR044925">
    <property type="entry name" value="His-Me_finger_sf"/>
</dbReference>
<dbReference type="SUPFAM" id="SSF54060">
    <property type="entry name" value="His-Me finger endonucleases"/>
    <property type="match status" value="1"/>
</dbReference>
<organism evidence="1">
    <name type="scientific">viral metagenome</name>
    <dbReference type="NCBI Taxonomy" id="1070528"/>
    <lineage>
        <taxon>unclassified sequences</taxon>
        <taxon>metagenomes</taxon>
        <taxon>organismal metagenomes</taxon>
    </lineage>
</organism>